<dbReference type="SUPFAM" id="SSF48726">
    <property type="entry name" value="Immunoglobulin"/>
    <property type="match status" value="2"/>
</dbReference>
<evidence type="ECO:0000313" key="7">
    <source>
        <dbReference type="Proteomes" id="UP001195483"/>
    </source>
</evidence>
<feature type="compositionally biased region" description="Basic and acidic residues" evidence="2">
    <location>
        <begin position="12"/>
        <end position="23"/>
    </location>
</feature>
<evidence type="ECO:0000313" key="6">
    <source>
        <dbReference type="EMBL" id="KAK3604638.1"/>
    </source>
</evidence>
<reference evidence="6" key="1">
    <citation type="journal article" date="2021" name="Genome Biol. Evol.">
        <title>A High-Quality Reference Genome for a Parasitic Bivalve with Doubly Uniparental Inheritance (Bivalvia: Unionida).</title>
        <authorList>
            <person name="Smith C.H."/>
        </authorList>
    </citation>
    <scope>NUCLEOTIDE SEQUENCE</scope>
    <source>
        <strain evidence="6">CHS0354</strain>
    </source>
</reference>
<keyword evidence="7" id="KW-1185">Reference proteome</keyword>
<dbReference type="InterPro" id="IPR036508">
    <property type="entry name" value="Chitin-bd_dom_sf"/>
</dbReference>
<dbReference type="InterPro" id="IPR000571">
    <property type="entry name" value="Znf_CCCH"/>
</dbReference>
<dbReference type="Proteomes" id="UP001195483">
    <property type="component" value="Unassembled WGS sequence"/>
</dbReference>
<dbReference type="AlphaFoldDB" id="A0AAE0T702"/>
<dbReference type="InterPro" id="IPR036179">
    <property type="entry name" value="Ig-like_dom_sf"/>
</dbReference>
<evidence type="ECO:0000259" key="4">
    <source>
        <dbReference type="PROSITE" id="PS50103"/>
    </source>
</evidence>
<dbReference type="PROSITE" id="PS50940">
    <property type="entry name" value="CHIT_BIND_II"/>
    <property type="match status" value="1"/>
</dbReference>
<dbReference type="PROSITE" id="PS50103">
    <property type="entry name" value="ZF_C3H1"/>
    <property type="match status" value="1"/>
</dbReference>
<sequence>MLSSSNNSMKLTSHDSKNSAAEKRKNRPLPEIPHVVITQRPMEDPRSLMCCRYSRLILGIGLSVLVLSALGVAIYLIVPKGCCTTPPVTKNLEILDLLHESLGQNVTILQNVSLNFTTRIWSLEGREISINISNSDNLSHQLIILSVSITNSQCRHAGKYFVVMYNSNGRAEKSISYNVKAPCPCDAEYELNSGRVFACELKVIGSTTLRFDKVSDTNITPILYQTGIRIPDNVPERNRFSASWRSDGTLITRINFSPVQCHDEGNYSLTVTSQAGEKVYYIYVKVIDQPENPTLSIPKGLINGKEVKLQCHASSGCSKANLTIESTEPNSQVYMPWGKQLTQNYYQESGIWKTNVTLILTSFEVNINLLQNKRVRCTYSIDGRNYYSQPICMKVIPDNFCNNKSSNCNYPHPYDCNKYITCTTVPVEMTCQSGLHFLYSASCKGSCVNPNEAKCNVGQ</sequence>
<dbReference type="Gene3D" id="2.170.140.10">
    <property type="entry name" value="Chitin binding domain"/>
    <property type="match status" value="1"/>
</dbReference>
<keyword evidence="1" id="KW-0479">Metal-binding</keyword>
<organism evidence="6 7">
    <name type="scientific">Potamilus streckersoni</name>
    <dbReference type="NCBI Taxonomy" id="2493646"/>
    <lineage>
        <taxon>Eukaryota</taxon>
        <taxon>Metazoa</taxon>
        <taxon>Spiralia</taxon>
        <taxon>Lophotrochozoa</taxon>
        <taxon>Mollusca</taxon>
        <taxon>Bivalvia</taxon>
        <taxon>Autobranchia</taxon>
        <taxon>Heteroconchia</taxon>
        <taxon>Palaeoheterodonta</taxon>
        <taxon>Unionida</taxon>
        <taxon>Unionoidea</taxon>
        <taxon>Unionidae</taxon>
        <taxon>Ambleminae</taxon>
        <taxon>Lampsilini</taxon>
        <taxon>Potamilus</taxon>
    </lineage>
</organism>
<feature type="transmembrane region" description="Helical" evidence="3">
    <location>
        <begin position="56"/>
        <end position="78"/>
    </location>
</feature>
<dbReference type="SMART" id="SM00494">
    <property type="entry name" value="ChtBD2"/>
    <property type="match status" value="1"/>
</dbReference>
<dbReference type="GO" id="GO:0005576">
    <property type="term" value="C:extracellular region"/>
    <property type="evidence" value="ECO:0007669"/>
    <property type="project" value="InterPro"/>
</dbReference>
<dbReference type="InterPro" id="IPR002557">
    <property type="entry name" value="Chitin-bd_dom"/>
</dbReference>
<dbReference type="GO" id="GO:0008270">
    <property type="term" value="F:zinc ion binding"/>
    <property type="evidence" value="ECO:0007669"/>
    <property type="project" value="UniProtKB-KW"/>
</dbReference>
<gene>
    <name evidence="6" type="ORF">CHS0354_007181</name>
</gene>
<dbReference type="SUPFAM" id="SSF57625">
    <property type="entry name" value="Invertebrate chitin-binding proteins"/>
    <property type="match status" value="1"/>
</dbReference>
<protein>
    <submittedName>
        <fullName evidence="6">Uncharacterized protein</fullName>
    </submittedName>
</protein>
<keyword evidence="1" id="KW-0862">Zinc</keyword>
<proteinExistence type="predicted"/>
<feature type="domain" description="C3H1-type" evidence="4">
    <location>
        <begin position="386"/>
        <end position="415"/>
    </location>
</feature>
<reference evidence="6" key="2">
    <citation type="journal article" date="2021" name="Genome Biol. Evol.">
        <title>Developing a high-quality reference genome for a parasitic bivalve with doubly uniparental inheritance (Bivalvia: Unionida).</title>
        <authorList>
            <person name="Smith C.H."/>
        </authorList>
    </citation>
    <scope>NUCLEOTIDE SEQUENCE</scope>
    <source>
        <strain evidence="6">CHS0354</strain>
        <tissue evidence="6">Mantle</tissue>
    </source>
</reference>
<keyword evidence="3" id="KW-1133">Transmembrane helix</keyword>
<reference evidence="6" key="3">
    <citation type="submission" date="2023-05" db="EMBL/GenBank/DDBJ databases">
        <authorList>
            <person name="Smith C.H."/>
        </authorList>
    </citation>
    <scope>NUCLEOTIDE SEQUENCE</scope>
    <source>
        <strain evidence="6">CHS0354</strain>
        <tissue evidence="6">Mantle</tissue>
    </source>
</reference>
<keyword evidence="3" id="KW-0812">Transmembrane</keyword>
<accession>A0AAE0T702</accession>
<name>A0AAE0T702_9BIVA</name>
<evidence type="ECO:0000256" key="2">
    <source>
        <dbReference type="SAM" id="MobiDB-lite"/>
    </source>
</evidence>
<keyword evidence="1" id="KW-0863">Zinc-finger</keyword>
<feature type="compositionally biased region" description="Polar residues" evidence="2">
    <location>
        <begin position="1"/>
        <end position="11"/>
    </location>
</feature>
<feature type="region of interest" description="Disordered" evidence="2">
    <location>
        <begin position="1"/>
        <end position="25"/>
    </location>
</feature>
<comment type="caution">
    <text evidence="6">The sequence shown here is derived from an EMBL/GenBank/DDBJ whole genome shotgun (WGS) entry which is preliminary data.</text>
</comment>
<evidence type="ECO:0000256" key="3">
    <source>
        <dbReference type="SAM" id="Phobius"/>
    </source>
</evidence>
<keyword evidence="3" id="KW-0472">Membrane</keyword>
<evidence type="ECO:0000256" key="1">
    <source>
        <dbReference type="PROSITE-ProRule" id="PRU00723"/>
    </source>
</evidence>
<feature type="domain" description="Chitin-binding type-2" evidence="5">
    <location>
        <begin position="398"/>
        <end position="457"/>
    </location>
</feature>
<dbReference type="GO" id="GO:0008061">
    <property type="term" value="F:chitin binding"/>
    <property type="evidence" value="ECO:0007669"/>
    <property type="project" value="InterPro"/>
</dbReference>
<dbReference type="EMBL" id="JAEAOA010000493">
    <property type="protein sequence ID" value="KAK3604638.1"/>
    <property type="molecule type" value="Genomic_DNA"/>
</dbReference>
<evidence type="ECO:0000259" key="5">
    <source>
        <dbReference type="PROSITE" id="PS50940"/>
    </source>
</evidence>
<feature type="zinc finger region" description="C3H1-type" evidence="1">
    <location>
        <begin position="386"/>
        <end position="415"/>
    </location>
</feature>